<proteinExistence type="inferred from homology"/>
<organism evidence="4 6">
    <name type="scientific">Moritella viscosa</name>
    <dbReference type="NCBI Taxonomy" id="80854"/>
    <lineage>
        <taxon>Bacteria</taxon>
        <taxon>Pseudomonadati</taxon>
        <taxon>Pseudomonadota</taxon>
        <taxon>Gammaproteobacteria</taxon>
        <taxon>Alteromonadales</taxon>
        <taxon>Moritellaceae</taxon>
        <taxon>Moritella</taxon>
    </lineage>
</organism>
<evidence type="ECO:0000256" key="2">
    <source>
        <dbReference type="ARBA" id="ARBA00023235"/>
    </source>
</evidence>
<dbReference type="HOGENOM" id="CLU_048756_2_2_6"/>
<evidence type="ECO:0000313" key="5">
    <source>
        <dbReference type="Proteomes" id="UP000182660"/>
    </source>
</evidence>
<dbReference type="PANTHER" id="PTHR13774:SF17">
    <property type="entry name" value="PHENAZINE BIOSYNTHESIS-LIKE DOMAIN-CONTAINING PROTEIN"/>
    <property type="match status" value="1"/>
</dbReference>
<dbReference type="GO" id="GO:0005737">
    <property type="term" value="C:cytoplasm"/>
    <property type="evidence" value="ECO:0007669"/>
    <property type="project" value="TreeGrafter"/>
</dbReference>
<dbReference type="PANTHER" id="PTHR13774">
    <property type="entry name" value="PHENAZINE BIOSYNTHESIS PROTEIN"/>
    <property type="match status" value="1"/>
</dbReference>
<dbReference type="InterPro" id="IPR003719">
    <property type="entry name" value="Phenazine_PhzF-like"/>
</dbReference>
<dbReference type="SUPFAM" id="SSF54506">
    <property type="entry name" value="Diaminopimelate epimerase-like"/>
    <property type="match status" value="1"/>
</dbReference>
<keyword evidence="2" id="KW-0413">Isomerase</keyword>
<dbReference type="EMBL" id="FPLJ01000075">
    <property type="protein sequence ID" value="SGY97223.1"/>
    <property type="molecule type" value="Genomic_DNA"/>
</dbReference>
<evidence type="ECO:0000256" key="1">
    <source>
        <dbReference type="ARBA" id="ARBA00008270"/>
    </source>
</evidence>
<evidence type="ECO:0000313" key="6">
    <source>
        <dbReference type="Proteomes" id="UP000183794"/>
    </source>
</evidence>
<dbReference type="GO" id="GO:0016853">
    <property type="term" value="F:isomerase activity"/>
    <property type="evidence" value="ECO:0007669"/>
    <property type="project" value="UniProtKB-KW"/>
</dbReference>
<protein>
    <submittedName>
        <fullName evidence="4">Uncharacterized protein</fullName>
    </submittedName>
</protein>
<name>A0A090IJX8_9GAMM</name>
<keyword evidence="5" id="KW-1185">Reference proteome</keyword>
<reference evidence="3 5" key="1">
    <citation type="submission" date="2016-11" db="EMBL/GenBank/DDBJ databases">
        <authorList>
            <person name="Klemetsen T."/>
        </authorList>
    </citation>
    <scope>NUCLEOTIDE SEQUENCE [LARGE SCALE GENOMIC DNA]</scope>
    <source>
        <strain evidence="3">MT 2528</strain>
    </source>
</reference>
<dbReference type="PIRSF" id="PIRSF016184">
    <property type="entry name" value="PhzC_PhzF"/>
    <property type="match status" value="1"/>
</dbReference>
<dbReference type="Gene3D" id="3.10.310.10">
    <property type="entry name" value="Diaminopimelate Epimerase, Chain A, domain 1"/>
    <property type="match status" value="2"/>
</dbReference>
<dbReference type="Pfam" id="PF02567">
    <property type="entry name" value="PhzC-PhzF"/>
    <property type="match status" value="1"/>
</dbReference>
<dbReference type="STRING" id="80854.MVIS_2591"/>
<dbReference type="EMBL" id="FPLD01000100">
    <property type="protein sequence ID" value="SGZ10262.1"/>
    <property type="molecule type" value="Genomic_DNA"/>
</dbReference>
<evidence type="ECO:0000313" key="3">
    <source>
        <dbReference type="EMBL" id="SGY97223.1"/>
    </source>
</evidence>
<dbReference type="AlphaFoldDB" id="A0A090IJX8"/>
<comment type="similarity">
    <text evidence="1">Belongs to the PhzF family.</text>
</comment>
<dbReference type="Proteomes" id="UP000183794">
    <property type="component" value="Unassembled WGS sequence"/>
</dbReference>
<evidence type="ECO:0000313" key="4">
    <source>
        <dbReference type="EMBL" id="SGZ10262.1"/>
    </source>
</evidence>
<dbReference type="KEGG" id="mvs:MVIS_2591"/>
<reference evidence="4 6" key="2">
    <citation type="submission" date="2016-11" db="EMBL/GenBank/DDBJ databases">
        <authorList>
            <person name="Jaros S."/>
            <person name="Januszkiewicz K."/>
            <person name="Wedrychowicz H."/>
        </authorList>
    </citation>
    <scope>NUCLEOTIDE SEQUENCE [LARGE SCALE GENOMIC DNA]</scope>
    <source>
        <strain evidence="4">NVI 5450</strain>
    </source>
</reference>
<dbReference type="Proteomes" id="UP000182660">
    <property type="component" value="Unassembled WGS sequence"/>
</dbReference>
<sequence>MGNPAAVVKLTSWLPDHELQTISRNLGQPVTSFIVYIEHSYEIRWFAGCVEINLCGHGSLAAAAAIFEMDPDHDLDIQFVSKHGVISVKKCTYGYTMTMPSWQSEYNPELKKYSKLLGLEAIDIFSTRDLVLVLDSEKQVRDFVPDFDVIKSFSQYHAVIITAQKGAGGYVLRYFPPNIGINEDIATGSAQCSLAPYWLNKLSVKELEVSQLSIQGGFFHVSQSQSDSIELTVNVLLTQVVNFIDELKNE</sequence>
<gene>
    <name evidence="3" type="ORF">MT2528_3363</name>
    <name evidence="4" type="ORF">NVI5450_3559</name>
</gene>
<dbReference type="PATRIC" id="fig|80854.5.peg.2756"/>
<accession>A0A090IJX8</accession>